<keyword evidence="3" id="KW-0804">Transcription</keyword>
<dbReference type="Gene3D" id="1.10.357.10">
    <property type="entry name" value="Tetracycline Repressor, domain 2"/>
    <property type="match status" value="1"/>
</dbReference>
<sequence>MARGYTLKRRAEQQAETRLKIVEAAVELHGAVGPANTSLSMVAERAGVQRNTLYAHFPDLRSLQMACSALSLERNPPPDAVDWQSVSDRAGRLRLGLNAVYGWYEANAALLACVLRDAEHHRLTREVADLRFGPFIAGWHEVLGAGLSGVQRALLHLALDFHGWRALAREAGLGGDAAATVMAAAIEGAEAAPPSDLGAMGTADRSPRP</sequence>
<dbReference type="InterPro" id="IPR009057">
    <property type="entry name" value="Homeodomain-like_sf"/>
</dbReference>
<evidence type="ECO:0000259" key="5">
    <source>
        <dbReference type="PROSITE" id="PS50977"/>
    </source>
</evidence>
<feature type="domain" description="HTH tetR-type" evidence="5">
    <location>
        <begin position="15"/>
        <end position="75"/>
    </location>
</feature>
<keyword evidence="1" id="KW-0805">Transcription regulation</keyword>
<evidence type="ECO:0000313" key="7">
    <source>
        <dbReference type="Proteomes" id="UP001156921"/>
    </source>
</evidence>
<evidence type="ECO:0000256" key="1">
    <source>
        <dbReference type="ARBA" id="ARBA00023015"/>
    </source>
</evidence>
<dbReference type="Proteomes" id="UP001156921">
    <property type="component" value="Unassembled WGS sequence"/>
</dbReference>
<organism evidence="6 7">
    <name type="scientific">Brevundimonas denitrificans</name>
    <dbReference type="NCBI Taxonomy" id="1443434"/>
    <lineage>
        <taxon>Bacteria</taxon>
        <taxon>Pseudomonadati</taxon>
        <taxon>Pseudomonadota</taxon>
        <taxon>Alphaproteobacteria</taxon>
        <taxon>Caulobacterales</taxon>
        <taxon>Caulobacteraceae</taxon>
        <taxon>Brevundimonas</taxon>
    </lineage>
</organism>
<evidence type="ECO:0000256" key="3">
    <source>
        <dbReference type="ARBA" id="ARBA00023163"/>
    </source>
</evidence>
<dbReference type="PANTHER" id="PTHR30055">
    <property type="entry name" value="HTH-TYPE TRANSCRIPTIONAL REGULATOR RUTR"/>
    <property type="match status" value="1"/>
</dbReference>
<name>A0ABQ6BP26_9CAUL</name>
<accession>A0ABQ6BP26</accession>
<feature type="DNA-binding region" description="H-T-H motif" evidence="4">
    <location>
        <begin position="38"/>
        <end position="57"/>
    </location>
</feature>
<comment type="caution">
    <text evidence="6">The sequence shown here is derived from an EMBL/GenBank/DDBJ whole genome shotgun (WGS) entry which is preliminary data.</text>
</comment>
<keyword evidence="2 4" id="KW-0238">DNA-binding</keyword>
<proteinExistence type="predicted"/>
<dbReference type="SUPFAM" id="SSF46689">
    <property type="entry name" value="Homeodomain-like"/>
    <property type="match status" value="1"/>
</dbReference>
<reference evidence="7" key="1">
    <citation type="journal article" date="2019" name="Int. J. Syst. Evol. Microbiol.">
        <title>The Global Catalogue of Microorganisms (GCM) 10K type strain sequencing project: providing services to taxonomists for standard genome sequencing and annotation.</title>
        <authorList>
            <consortium name="The Broad Institute Genomics Platform"/>
            <consortium name="The Broad Institute Genome Sequencing Center for Infectious Disease"/>
            <person name="Wu L."/>
            <person name="Ma J."/>
        </authorList>
    </citation>
    <scope>NUCLEOTIDE SEQUENCE [LARGE SCALE GENOMIC DNA]</scope>
    <source>
        <strain evidence="7">NBRC 110107</strain>
    </source>
</reference>
<dbReference type="PROSITE" id="PS50977">
    <property type="entry name" value="HTH_TETR_2"/>
    <property type="match status" value="1"/>
</dbReference>
<dbReference type="Pfam" id="PF00440">
    <property type="entry name" value="TetR_N"/>
    <property type="match status" value="1"/>
</dbReference>
<dbReference type="RefSeq" id="WP_284222398.1">
    <property type="nucleotide sequence ID" value="NZ_BSOY01000029.1"/>
</dbReference>
<evidence type="ECO:0000256" key="4">
    <source>
        <dbReference type="PROSITE-ProRule" id="PRU00335"/>
    </source>
</evidence>
<gene>
    <name evidence="6" type="ORF">GCM10007859_15540</name>
</gene>
<evidence type="ECO:0000256" key="2">
    <source>
        <dbReference type="ARBA" id="ARBA00023125"/>
    </source>
</evidence>
<dbReference type="InterPro" id="IPR050109">
    <property type="entry name" value="HTH-type_TetR-like_transc_reg"/>
</dbReference>
<dbReference type="EMBL" id="BSOY01000029">
    <property type="protein sequence ID" value="GLS01539.1"/>
    <property type="molecule type" value="Genomic_DNA"/>
</dbReference>
<keyword evidence="7" id="KW-1185">Reference proteome</keyword>
<evidence type="ECO:0000313" key="6">
    <source>
        <dbReference type="EMBL" id="GLS01539.1"/>
    </source>
</evidence>
<dbReference type="InterPro" id="IPR001647">
    <property type="entry name" value="HTH_TetR"/>
</dbReference>
<dbReference type="PANTHER" id="PTHR30055:SF234">
    <property type="entry name" value="HTH-TYPE TRANSCRIPTIONAL REGULATOR BETI"/>
    <property type="match status" value="1"/>
</dbReference>
<protein>
    <recommendedName>
        <fullName evidence="5">HTH tetR-type domain-containing protein</fullName>
    </recommendedName>
</protein>
<dbReference type="PRINTS" id="PR00455">
    <property type="entry name" value="HTHTETR"/>
</dbReference>